<protein>
    <submittedName>
        <fullName evidence="4">GNAT superfamily N-acetyltransferase</fullName>
    </submittedName>
</protein>
<accession>A0A7Y9E6Y7</accession>
<dbReference type="Pfam" id="PF00583">
    <property type="entry name" value="Acetyltransf_1"/>
    <property type="match status" value="1"/>
</dbReference>
<proteinExistence type="predicted"/>
<dbReference type="InterPro" id="IPR000182">
    <property type="entry name" value="GNAT_dom"/>
</dbReference>
<keyword evidence="1 4" id="KW-0808">Transferase</keyword>
<reference evidence="4 5" key="1">
    <citation type="submission" date="2020-07" db="EMBL/GenBank/DDBJ databases">
        <title>Sequencing the genomes of 1000 actinobacteria strains.</title>
        <authorList>
            <person name="Klenk H.-P."/>
        </authorList>
    </citation>
    <scope>NUCLEOTIDE SEQUENCE [LARGE SCALE GENOMIC DNA]</scope>
    <source>
        <strain evidence="4 5">DSM 21350</strain>
    </source>
</reference>
<dbReference type="PANTHER" id="PTHR43877:SF1">
    <property type="entry name" value="ACETYLTRANSFERASE"/>
    <property type="match status" value="1"/>
</dbReference>
<evidence type="ECO:0000313" key="5">
    <source>
        <dbReference type="Proteomes" id="UP000535511"/>
    </source>
</evidence>
<evidence type="ECO:0000256" key="1">
    <source>
        <dbReference type="ARBA" id="ARBA00022679"/>
    </source>
</evidence>
<dbReference type="RefSeq" id="WP_179663991.1">
    <property type="nucleotide sequence ID" value="NZ_JACCBG010000001.1"/>
</dbReference>
<dbReference type="PROSITE" id="PS51186">
    <property type="entry name" value="GNAT"/>
    <property type="match status" value="1"/>
</dbReference>
<dbReference type="InterPro" id="IPR016181">
    <property type="entry name" value="Acyl_CoA_acyltransferase"/>
</dbReference>
<dbReference type="PANTHER" id="PTHR43877">
    <property type="entry name" value="AMINOALKYLPHOSPHONATE N-ACETYLTRANSFERASE-RELATED-RELATED"/>
    <property type="match status" value="1"/>
</dbReference>
<dbReference type="InterPro" id="IPR050832">
    <property type="entry name" value="Bact_Acetyltransf"/>
</dbReference>
<sequence>MTGPISDVSVRVAWADDAAAIADLQLRAWRQQYAGVLPPDALPAADTAAAAWQQSLARPGDARNRVLVALERNRVVGFAITCPAGDPDSDPASDAELMEFTVDPDELRRGHGSRLLQAAVDTMRADRFQRAVLWVGSTADELRTFLEGAGWAPDGAHRELDATVPGSATVRQVRLHTALA</sequence>
<name>A0A7Y9E6Y7_9ACTN</name>
<dbReference type="AlphaFoldDB" id="A0A7Y9E6Y7"/>
<keyword evidence="2" id="KW-0012">Acyltransferase</keyword>
<dbReference type="EMBL" id="JACCBG010000001">
    <property type="protein sequence ID" value="NYD42343.1"/>
    <property type="molecule type" value="Genomic_DNA"/>
</dbReference>
<evidence type="ECO:0000313" key="4">
    <source>
        <dbReference type="EMBL" id="NYD42343.1"/>
    </source>
</evidence>
<feature type="domain" description="N-acetyltransferase" evidence="3">
    <location>
        <begin position="8"/>
        <end position="176"/>
    </location>
</feature>
<dbReference type="CDD" id="cd04301">
    <property type="entry name" value="NAT_SF"/>
    <property type="match status" value="1"/>
</dbReference>
<organism evidence="4 5">
    <name type="scientific">Nocardioides panaciterrulae</name>
    <dbReference type="NCBI Taxonomy" id="661492"/>
    <lineage>
        <taxon>Bacteria</taxon>
        <taxon>Bacillati</taxon>
        <taxon>Actinomycetota</taxon>
        <taxon>Actinomycetes</taxon>
        <taxon>Propionibacteriales</taxon>
        <taxon>Nocardioidaceae</taxon>
        <taxon>Nocardioides</taxon>
    </lineage>
</organism>
<gene>
    <name evidence="4" type="ORF">BJZ21_002426</name>
</gene>
<dbReference type="SUPFAM" id="SSF55729">
    <property type="entry name" value="Acyl-CoA N-acyltransferases (Nat)"/>
    <property type="match status" value="1"/>
</dbReference>
<keyword evidence="5" id="KW-1185">Reference proteome</keyword>
<evidence type="ECO:0000259" key="3">
    <source>
        <dbReference type="PROSITE" id="PS51186"/>
    </source>
</evidence>
<comment type="caution">
    <text evidence="4">The sequence shown here is derived from an EMBL/GenBank/DDBJ whole genome shotgun (WGS) entry which is preliminary data.</text>
</comment>
<dbReference type="GO" id="GO:0016747">
    <property type="term" value="F:acyltransferase activity, transferring groups other than amino-acyl groups"/>
    <property type="evidence" value="ECO:0007669"/>
    <property type="project" value="InterPro"/>
</dbReference>
<evidence type="ECO:0000256" key="2">
    <source>
        <dbReference type="ARBA" id="ARBA00023315"/>
    </source>
</evidence>
<dbReference type="Gene3D" id="3.40.630.30">
    <property type="match status" value="1"/>
</dbReference>
<dbReference type="Proteomes" id="UP000535511">
    <property type="component" value="Unassembled WGS sequence"/>
</dbReference>